<accession>A0A0E3R3B7</accession>
<dbReference type="EMBL" id="CP009530">
    <property type="protein sequence ID" value="AKB57975.1"/>
    <property type="molecule type" value="Genomic_DNA"/>
</dbReference>
<feature type="transmembrane region" description="Helical" evidence="1">
    <location>
        <begin position="12"/>
        <end position="29"/>
    </location>
</feature>
<name>A0A0E3R3B7_METBA</name>
<evidence type="ECO:0000256" key="1">
    <source>
        <dbReference type="SAM" id="Phobius"/>
    </source>
</evidence>
<reference evidence="2 3" key="1">
    <citation type="submission" date="2014-07" db="EMBL/GenBank/DDBJ databases">
        <title>Methanogenic archaea and the global carbon cycle.</title>
        <authorList>
            <person name="Henriksen J.R."/>
            <person name="Luke J."/>
            <person name="Reinhart S."/>
            <person name="Benedict M.N."/>
            <person name="Youngblut N.D."/>
            <person name="Metcalf M.E."/>
            <person name="Whitaker R.J."/>
            <person name="Metcalf W.W."/>
        </authorList>
    </citation>
    <scope>NUCLEOTIDE SEQUENCE [LARGE SCALE GENOMIC DNA]</scope>
    <source>
        <strain evidence="2 3">227</strain>
    </source>
</reference>
<protein>
    <submittedName>
        <fullName evidence="2">Uncharacterized protein</fullName>
    </submittedName>
</protein>
<dbReference type="HOGENOM" id="CLU_2519724_0_0_2"/>
<feature type="transmembrane region" description="Helical" evidence="1">
    <location>
        <begin position="49"/>
        <end position="70"/>
    </location>
</feature>
<sequence>MRLLIIAEKFTFLFLLMILFNAYEFAYFLPGMETFSKTQNYIEPYRFNIILMTVGAVIFAFFAVACDKLLRKKGEFNLINFTYN</sequence>
<gene>
    <name evidence="2" type="ORF">MSBR2_1459</name>
</gene>
<evidence type="ECO:0000313" key="3">
    <source>
        <dbReference type="Proteomes" id="UP000033079"/>
    </source>
</evidence>
<proteinExistence type="predicted"/>
<evidence type="ECO:0000313" key="2">
    <source>
        <dbReference type="EMBL" id="AKB57975.1"/>
    </source>
</evidence>
<keyword evidence="1" id="KW-0472">Membrane</keyword>
<organism evidence="2 3">
    <name type="scientific">Methanosarcina barkeri 227</name>
    <dbReference type="NCBI Taxonomy" id="1434106"/>
    <lineage>
        <taxon>Archaea</taxon>
        <taxon>Methanobacteriati</taxon>
        <taxon>Methanobacteriota</taxon>
        <taxon>Stenosarchaea group</taxon>
        <taxon>Methanomicrobia</taxon>
        <taxon>Methanosarcinales</taxon>
        <taxon>Methanosarcinaceae</taxon>
        <taxon>Methanosarcina</taxon>
    </lineage>
</organism>
<dbReference type="RefSeq" id="WP_155396483.1">
    <property type="nucleotide sequence ID" value="NZ_CP009530.1"/>
</dbReference>
<dbReference type="AlphaFoldDB" id="A0A0E3R3B7"/>
<dbReference type="Proteomes" id="UP000033079">
    <property type="component" value="Chromosome"/>
</dbReference>
<keyword evidence="1" id="KW-1133">Transmembrane helix</keyword>
<dbReference type="GeneID" id="24800441"/>
<dbReference type="PATRIC" id="fig|1434106.5.peg.1880"/>
<dbReference type="KEGG" id="mbar:MSBR2_1459"/>
<keyword evidence="1" id="KW-0812">Transmembrane</keyword>